<dbReference type="InterPro" id="IPR039045">
    <property type="entry name" value="SCHIP_1"/>
</dbReference>
<dbReference type="HOGENOM" id="CLU_647808_0_0_1"/>
<feature type="coiled-coil region" evidence="2">
    <location>
        <begin position="197"/>
        <end position="229"/>
    </location>
</feature>
<feature type="compositionally biased region" description="Polar residues" evidence="3">
    <location>
        <begin position="80"/>
        <end position="109"/>
    </location>
</feature>
<name>G0N7M7_CAEBE</name>
<dbReference type="FunCoup" id="G0N7M7">
    <property type="interactions" value="1"/>
</dbReference>
<dbReference type="AlphaFoldDB" id="G0N7M7"/>
<evidence type="ECO:0000256" key="2">
    <source>
        <dbReference type="SAM" id="Coils"/>
    </source>
</evidence>
<feature type="compositionally biased region" description="Basic and acidic residues" evidence="3">
    <location>
        <begin position="110"/>
        <end position="119"/>
    </location>
</feature>
<dbReference type="OrthoDB" id="6260144at2759"/>
<dbReference type="eggNOG" id="KOG1102">
    <property type="taxonomic scope" value="Eukaryota"/>
</dbReference>
<keyword evidence="1 2" id="KW-0175">Coiled coil</keyword>
<feature type="compositionally biased region" description="Low complexity" evidence="3">
    <location>
        <begin position="68"/>
        <end position="79"/>
    </location>
</feature>
<reference evidence="6" key="1">
    <citation type="submission" date="2011-07" db="EMBL/GenBank/DDBJ databases">
        <authorList>
            <consortium name="Caenorhabditis brenneri Sequencing and Analysis Consortium"/>
            <person name="Wilson R.K."/>
        </authorList>
    </citation>
    <scope>NUCLEOTIDE SEQUENCE [LARGE SCALE GENOMIC DNA]</scope>
    <source>
        <strain evidence="6">PB2801</strain>
    </source>
</reference>
<keyword evidence="6" id="KW-1185">Reference proteome</keyword>
<feature type="domain" description="Schwannomin interacting protein 1 C-terminal" evidence="4">
    <location>
        <begin position="209"/>
        <end position="439"/>
    </location>
</feature>
<evidence type="ECO:0000256" key="3">
    <source>
        <dbReference type="SAM" id="MobiDB-lite"/>
    </source>
</evidence>
<dbReference type="STRING" id="135651.G0N7M7"/>
<dbReference type="GO" id="GO:0005886">
    <property type="term" value="C:plasma membrane"/>
    <property type="evidence" value="ECO:0007669"/>
    <property type="project" value="TreeGrafter"/>
</dbReference>
<feature type="coiled-coil region" evidence="2">
    <location>
        <begin position="392"/>
        <end position="440"/>
    </location>
</feature>
<dbReference type="PANTHER" id="PTHR13103:SF2">
    <property type="entry name" value="IQCJ-SCHIP1 READTHROUGH TRANSCRIPT PROTEIN-RELATED"/>
    <property type="match status" value="1"/>
</dbReference>
<dbReference type="Proteomes" id="UP000008068">
    <property type="component" value="Unassembled WGS sequence"/>
</dbReference>
<evidence type="ECO:0000313" key="5">
    <source>
        <dbReference type="EMBL" id="EGT54817.1"/>
    </source>
</evidence>
<dbReference type="InParanoid" id="G0N7M7"/>
<gene>
    <name evidence="5" type="ORF">CAEBREN_28356</name>
</gene>
<dbReference type="InterPro" id="IPR015649">
    <property type="entry name" value="SCHIP_1_C"/>
</dbReference>
<accession>G0N7M7</accession>
<evidence type="ECO:0000313" key="6">
    <source>
        <dbReference type="Proteomes" id="UP000008068"/>
    </source>
</evidence>
<proteinExistence type="predicted"/>
<organism evidence="6">
    <name type="scientific">Caenorhabditis brenneri</name>
    <name type="common">Nematode worm</name>
    <dbReference type="NCBI Taxonomy" id="135651"/>
    <lineage>
        <taxon>Eukaryota</taxon>
        <taxon>Metazoa</taxon>
        <taxon>Ecdysozoa</taxon>
        <taxon>Nematoda</taxon>
        <taxon>Chromadorea</taxon>
        <taxon>Rhabditida</taxon>
        <taxon>Rhabditina</taxon>
        <taxon>Rhabditomorpha</taxon>
        <taxon>Rhabditoidea</taxon>
        <taxon>Rhabditidae</taxon>
        <taxon>Peloderinae</taxon>
        <taxon>Caenorhabditis</taxon>
    </lineage>
</organism>
<evidence type="ECO:0000256" key="1">
    <source>
        <dbReference type="ARBA" id="ARBA00023054"/>
    </source>
</evidence>
<dbReference type="PANTHER" id="PTHR13103">
    <property type="entry name" value="SCHWANNOMIN INTERACTING PROTEIN 1"/>
    <property type="match status" value="1"/>
</dbReference>
<protein>
    <recommendedName>
        <fullName evidence="4">Schwannomin interacting protein 1 C-terminal domain-containing protein</fullName>
    </recommendedName>
</protein>
<dbReference type="GO" id="GO:0035332">
    <property type="term" value="P:positive regulation of hippo signaling"/>
    <property type="evidence" value="ECO:0007669"/>
    <property type="project" value="TreeGrafter"/>
</dbReference>
<dbReference type="Pfam" id="PF10148">
    <property type="entry name" value="SCHIP-1_C"/>
    <property type="match status" value="1"/>
</dbReference>
<sequence length="470" mass="53834">MSSSNPPIDIGLCYKPSSESFSHFKQASSTVAENSNAETSIDNNNLLNAIDHVELLNLKSDDNEDQYSNSSSLESRNSLTNHQGSQNGDGESGSTSCSEDSFEMSSTCSAREESFEGMKNKTKKMQEGNIISAEKYEAHPRRSDFSEAVIYGSHLNGLNRISSDNHLNLQNEHLQQIRRTVADQIQHIDTGLPQLDFVKLEKQLTTAAKEREDIEKRIAENQMAEQDKEDQNWRKFTAFQPYKKPNSVLRLPPSKNLQVCFMNELSETDTNGEDSEDSDMEHSYVRKSKSVPNFKNATHPDVLDPKVLKELIDKLEKDMTLTESKLQSISIRKRVRKILIDERCTMLKHEAYRVLKIAEEKAKVSLADYRRGKSKASEVPRQARQYLSKTKLRDIQIIHRQIEEAINRKNNELVGLLLERDNLHMEYDSLRVDIDDYTQQKSPLIFLDMKRLLHLQNGLEQTSLQTKRAI</sequence>
<evidence type="ECO:0000259" key="4">
    <source>
        <dbReference type="Pfam" id="PF10148"/>
    </source>
</evidence>
<dbReference type="GO" id="GO:0030054">
    <property type="term" value="C:cell junction"/>
    <property type="evidence" value="ECO:0007669"/>
    <property type="project" value="TreeGrafter"/>
</dbReference>
<dbReference type="eggNOG" id="KOG4847">
    <property type="taxonomic scope" value="Eukaryota"/>
</dbReference>
<feature type="region of interest" description="Disordered" evidence="3">
    <location>
        <begin position="61"/>
        <end position="126"/>
    </location>
</feature>
<dbReference type="EMBL" id="GL379848">
    <property type="protein sequence ID" value="EGT54817.1"/>
    <property type="molecule type" value="Genomic_DNA"/>
</dbReference>